<dbReference type="WBParaSite" id="sdigi.contig11.g1235.t1">
    <property type="protein sequence ID" value="sdigi.contig11.g1235.t1"/>
    <property type="gene ID" value="sdigi.contig11.g1235"/>
</dbReference>
<sequence length="95" mass="10733">MHHLEERLSALVECFSVKRNIVQPFPANKSDGAIVNLQDALGQNNISSGSPNLDIFGLALETSSEKEWVFLCATFLIICNRNPKKQYFPLRLQQE</sequence>
<name>A0A915PCU8_9BILA</name>
<protein>
    <submittedName>
        <fullName evidence="2">Uncharacterized protein</fullName>
    </submittedName>
</protein>
<organism evidence="1 2">
    <name type="scientific">Setaria digitata</name>
    <dbReference type="NCBI Taxonomy" id="48799"/>
    <lineage>
        <taxon>Eukaryota</taxon>
        <taxon>Metazoa</taxon>
        <taxon>Ecdysozoa</taxon>
        <taxon>Nematoda</taxon>
        <taxon>Chromadorea</taxon>
        <taxon>Rhabditida</taxon>
        <taxon>Spirurina</taxon>
        <taxon>Spiruromorpha</taxon>
        <taxon>Filarioidea</taxon>
        <taxon>Setariidae</taxon>
        <taxon>Setaria</taxon>
    </lineage>
</organism>
<proteinExistence type="predicted"/>
<dbReference type="AlphaFoldDB" id="A0A915PCU8"/>
<keyword evidence="1" id="KW-1185">Reference proteome</keyword>
<evidence type="ECO:0000313" key="2">
    <source>
        <dbReference type="WBParaSite" id="sdigi.contig11.g1235.t1"/>
    </source>
</evidence>
<accession>A0A915PCU8</accession>
<dbReference type="Proteomes" id="UP000887581">
    <property type="component" value="Unplaced"/>
</dbReference>
<evidence type="ECO:0000313" key="1">
    <source>
        <dbReference type="Proteomes" id="UP000887581"/>
    </source>
</evidence>
<reference evidence="2" key="1">
    <citation type="submission" date="2022-11" db="UniProtKB">
        <authorList>
            <consortium name="WormBaseParasite"/>
        </authorList>
    </citation>
    <scope>IDENTIFICATION</scope>
</reference>